<proteinExistence type="predicted"/>
<dbReference type="Gene3D" id="3.90.25.10">
    <property type="entry name" value="UDP-galactose 4-epimerase, domain 1"/>
    <property type="match status" value="1"/>
</dbReference>
<dbReference type="Proteomes" id="UP001501509">
    <property type="component" value="Unassembled WGS sequence"/>
</dbReference>
<dbReference type="InterPro" id="IPR036291">
    <property type="entry name" value="NAD(P)-bd_dom_sf"/>
</dbReference>
<dbReference type="InterPro" id="IPR016040">
    <property type="entry name" value="NAD(P)-bd_dom"/>
</dbReference>
<dbReference type="SUPFAM" id="SSF51735">
    <property type="entry name" value="NAD(P)-binding Rossmann-fold domains"/>
    <property type="match status" value="1"/>
</dbReference>
<evidence type="ECO:0000313" key="3">
    <source>
        <dbReference type="Proteomes" id="UP001501509"/>
    </source>
</evidence>
<gene>
    <name evidence="2" type="ORF">GCM10010411_13930</name>
</gene>
<evidence type="ECO:0000259" key="1">
    <source>
        <dbReference type="Pfam" id="PF13460"/>
    </source>
</evidence>
<feature type="domain" description="NAD(P)-binding" evidence="1">
    <location>
        <begin position="13"/>
        <end position="171"/>
    </location>
</feature>
<dbReference type="PANTHER" id="PTHR43162:SF1">
    <property type="entry name" value="PRESTALK A DIFFERENTIATION PROTEIN A"/>
    <property type="match status" value="1"/>
</dbReference>
<protein>
    <submittedName>
        <fullName evidence="2">NAD(P)H-binding protein</fullName>
    </submittedName>
</protein>
<accession>A0ABN3PHP8</accession>
<dbReference type="Gene3D" id="3.40.50.720">
    <property type="entry name" value="NAD(P)-binding Rossmann-like Domain"/>
    <property type="match status" value="1"/>
</dbReference>
<reference evidence="2 3" key="1">
    <citation type="journal article" date="2019" name="Int. J. Syst. Evol. Microbiol.">
        <title>The Global Catalogue of Microorganisms (GCM) 10K type strain sequencing project: providing services to taxonomists for standard genome sequencing and annotation.</title>
        <authorList>
            <consortium name="The Broad Institute Genomics Platform"/>
            <consortium name="The Broad Institute Genome Sequencing Center for Infectious Disease"/>
            <person name="Wu L."/>
            <person name="Ma J."/>
        </authorList>
    </citation>
    <scope>NUCLEOTIDE SEQUENCE [LARGE SCALE GENOMIC DNA]</scope>
    <source>
        <strain evidence="2 3">JCM 6833</strain>
    </source>
</reference>
<dbReference type="InterPro" id="IPR051604">
    <property type="entry name" value="Ergot_Alk_Oxidoreductase"/>
</dbReference>
<dbReference type="PANTHER" id="PTHR43162">
    <property type="match status" value="1"/>
</dbReference>
<evidence type="ECO:0000313" key="2">
    <source>
        <dbReference type="EMBL" id="GAA2582427.1"/>
    </source>
</evidence>
<name>A0ABN3PHP8_9ACTN</name>
<keyword evidence="3" id="KW-1185">Reference proteome</keyword>
<comment type="caution">
    <text evidence="2">The sequence shown here is derived from an EMBL/GenBank/DDBJ whole genome shotgun (WGS) entry which is preliminary data.</text>
</comment>
<organism evidence="2 3">
    <name type="scientific">Actinomadura fulvescens</name>
    <dbReference type="NCBI Taxonomy" id="46160"/>
    <lineage>
        <taxon>Bacteria</taxon>
        <taxon>Bacillati</taxon>
        <taxon>Actinomycetota</taxon>
        <taxon>Actinomycetes</taxon>
        <taxon>Streptosporangiales</taxon>
        <taxon>Thermomonosporaceae</taxon>
        <taxon>Actinomadura</taxon>
    </lineage>
</organism>
<dbReference type="EMBL" id="BAAATD010000001">
    <property type="protein sequence ID" value="GAA2582427.1"/>
    <property type="molecule type" value="Genomic_DNA"/>
</dbReference>
<sequence length="277" mass="29041">MIPMTESTILVLGARGKTGRRVADRLTGLGRPVRAASRTTGFDLADPATWNAALDGVSAVYLVPMNEYVDQSVIADFTAAAVAAGVQRIVLLSARGVGGKPQPAQEPAERAVRESGVAWTILRPAWFAQNFSEDFFLDPLRAGELALPAGEGREPFIDAEDIADVAVAALTGEGHAGEIYEISGPEPLSFRTAVELIAEASGREIRYTPLRTAEFVANLTSVGLPAESAEVLAGLLDGIANGVGDHVSDGVRRALGRDSRPFADYVKAAAATGVWSA</sequence>
<dbReference type="Pfam" id="PF13460">
    <property type="entry name" value="NAD_binding_10"/>
    <property type="match status" value="1"/>
</dbReference>